<keyword evidence="7" id="KW-1185">Reference proteome</keyword>
<keyword evidence="4" id="KW-0744">Spermatogenesis</keyword>
<sequence length="1269" mass="140934">MALEEVKSMLRAVLMSCKEGVPAYVLQKDYREITQEPLPFLKLGFANLDDFINSIPDVVRVRRNKQGEMVYHAVANEETAHIQQLVSKQRSTKKKKTLKPARRRPMRRPEPPKPFVPFGSSKPSPRGRPPPWGQKVYPPRSPPWKPRPPLLGHSPLSIQVNMNKGRGRRVTINRAFNEAVTAATKPRQASESGQFGPKFEIPPRFQKQQEGKENNVPFENIDPGRQKLVKRQEHRPRKMNFEKVPDGAKYMKILKDYAKANNITLNFDTMPLKNANSPGYVSSVDIKGIKYGGGDVFESISESEFAAASAAVKGLGLQASSEKPHSQSPVRSDDLKVKTRVRELMKGKTNGIWGTRLEVIYKEVYHEDPPANLMYLIQKWPDVVRVEEHTNIGRILLYPVSDEQRLKNLQESIKPPSTVGGASSQQNDSPAVHPDKTKVPAVVSPKIKELNIPAGENLPIGEKMIVFTTLVGEDGSFCVQHKDSAIFQIEEVIGSVANSPVPDLEDLMPGRFIAALYTTEGESSWSRAEIINRQGTTVEVLFIDYGNTASCSQNSTRFLTEELAQYPMQNIYCYLNGVAPLLQDEDTWSKKFKERFAEIVSDKELIAITREILMDGTHVVDLYLSSDPSQSINTRLVAEGILQEVTAEDAGPGDEEEPDELELPSDTNQWDIYVSFINSSTNSVMIRLVGENYSDKLEELERKLEDAFHAAGDDVPEIREGQVCVAYVDGLFHRVRAIKRETRNGDQIFKYQCYFLDHGDSDGLIPDQLRILDPKINKLLPYQAFEVSMEGLEGFAENVTTLEKLFDMALGKTLIAEVTPRADSFSIVMYDTQGDNDININQEILKAVQQEAETSLLTSSGSNPQSTESSPLPLRRVAETTATTATSSASSSPLTLSPKRQPQTTPTPVPAASEFPKKSIVSESNVADSGEIESGEGSWETEEEEVIEGVGTGKSSTTSKQKSTPQRNQRQTDLKAAQVTKPLKSKPESTPVKNLTEKLSCLSTQDTGISGDSSAVRGNSDHQNPEAPNLYTWGASGDSPSPSPGIPSSENDQIALCDVQVYNTRPVPKKFAIPPRGEYCDIHIINVFDPTNFACIPFQHMSELNDLLSNMIEHFNSVEDKVTLKSSDLREGQMYAGRKEGAWYRVIVKNVISADHASVYLADFGEFTGMTIDAIKLLPFCFTKLPQLAIKGKLYGIKPAKDSQVWSEAAKYKFLQMAHNKSLVGLVCGREETAAGEVVAMRLVDTSETDRDMCLDEELLRMGVADKIR</sequence>
<evidence type="ECO:0000256" key="5">
    <source>
        <dbReference type="SAM" id="MobiDB-lite"/>
    </source>
</evidence>
<proteinExistence type="predicted"/>
<dbReference type="KEGG" id="cvn:111124155"/>
<dbReference type="PANTHER" id="PTHR22948">
    <property type="entry name" value="TUDOR DOMAIN CONTAINING PROTEIN"/>
    <property type="match status" value="1"/>
</dbReference>
<reference evidence="8 9" key="2">
    <citation type="submission" date="2025-04" db="UniProtKB">
        <authorList>
            <consortium name="RefSeq"/>
        </authorList>
    </citation>
    <scope>IDENTIFICATION</scope>
    <source>
        <tissue evidence="8 9">Whole sample</tissue>
    </source>
</reference>
<evidence type="ECO:0000313" key="9">
    <source>
        <dbReference type="RefSeq" id="XP_022322736.1"/>
    </source>
</evidence>
<feature type="compositionally biased region" description="Pro residues" evidence="5">
    <location>
        <begin position="139"/>
        <end position="149"/>
    </location>
</feature>
<dbReference type="CDD" id="cd09972">
    <property type="entry name" value="LOTUS_TDRD_OSKAR"/>
    <property type="match status" value="1"/>
</dbReference>
<evidence type="ECO:0000259" key="6">
    <source>
        <dbReference type="PROSITE" id="PS51644"/>
    </source>
</evidence>
<dbReference type="Pfam" id="PF00567">
    <property type="entry name" value="TUDOR"/>
    <property type="match status" value="3"/>
</dbReference>
<evidence type="ECO:0000256" key="1">
    <source>
        <dbReference type="ARBA" id="ARBA00004496"/>
    </source>
</evidence>
<comment type="subcellular location">
    <subcellularLocation>
        <location evidence="1">Cytoplasm</location>
    </subcellularLocation>
</comment>
<organism evidence="7 8">
    <name type="scientific">Crassostrea virginica</name>
    <name type="common">Eastern oyster</name>
    <dbReference type="NCBI Taxonomy" id="6565"/>
    <lineage>
        <taxon>Eukaryota</taxon>
        <taxon>Metazoa</taxon>
        <taxon>Spiralia</taxon>
        <taxon>Lophotrochozoa</taxon>
        <taxon>Mollusca</taxon>
        <taxon>Bivalvia</taxon>
        <taxon>Autobranchia</taxon>
        <taxon>Pteriomorphia</taxon>
        <taxon>Ostreida</taxon>
        <taxon>Ostreoidea</taxon>
        <taxon>Ostreidae</taxon>
        <taxon>Crassostrea</taxon>
    </lineage>
</organism>
<dbReference type="Pfam" id="PF12872">
    <property type="entry name" value="OST-HTH"/>
    <property type="match status" value="1"/>
</dbReference>
<feature type="compositionally biased region" description="Acidic residues" evidence="5">
    <location>
        <begin position="930"/>
        <end position="947"/>
    </location>
</feature>
<protein>
    <submittedName>
        <fullName evidence="8 9">Tudor domain-containing protein 7-like</fullName>
    </submittedName>
</protein>
<dbReference type="GO" id="GO:0030154">
    <property type="term" value="P:cell differentiation"/>
    <property type="evidence" value="ECO:0007669"/>
    <property type="project" value="UniProtKB-ARBA"/>
</dbReference>
<keyword evidence="4" id="KW-0221">Differentiation</keyword>
<feature type="compositionally biased region" description="Polar residues" evidence="5">
    <location>
        <begin position="1001"/>
        <end position="1017"/>
    </location>
</feature>
<keyword evidence="2" id="KW-0963">Cytoplasm</keyword>
<dbReference type="InterPro" id="IPR041966">
    <property type="entry name" value="LOTUS-like"/>
</dbReference>
<dbReference type="PANTHER" id="PTHR22948:SF76">
    <property type="entry name" value="FI20010P1-RELATED"/>
    <property type="match status" value="1"/>
</dbReference>
<feature type="region of interest" description="Disordered" evidence="5">
    <location>
        <begin position="413"/>
        <end position="437"/>
    </location>
</feature>
<dbReference type="Gene3D" id="3.30.160.20">
    <property type="match status" value="1"/>
</dbReference>
<dbReference type="OrthoDB" id="6065551at2759"/>
<dbReference type="InterPro" id="IPR050621">
    <property type="entry name" value="Tudor_domain_containing"/>
</dbReference>
<dbReference type="Gene3D" id="3.30.420.610">
    <property type="entry name" value="LOTUS domain-like"/>
    <property type="match status" value="2"/>
</dbReference>
<dbReference type="GeneID" id="111124155"/>
<dbReference type="AlphaFoldDB" id="A0A8B8D3R2"/>
<dbReference type="RefSeq" id="XP_022322736.1">
    <property type="nucleotide sequence ID" value="XM_022467028.1"/>
</dbReference>
<feature type="compositionally biased region" description="Low complexity" evidence="5">
    <location>
        <begin position="880"/>
        <end position="906"/>
    </location>
</feature>
<evidence type="ECO:0000256" key="3">
    <source>
        <dbReference type="ARBA" id="ARBA00022737"/>
    </source>
</evidence>
<dbReference type="InterPro" id="IPR002999">
    <property type="entry name" value="Tudor"/>
</dbReference>
<evidence type="ECO:0000256" key="4">
    <source>
        <dbReference type="ARBA" id="ARBA00022871"/>
    </source>
</evidence>
<dbReference type="RefSeq" id="XP_022322728.1">
    <property type="nucleotide sequence ID" value="XM_022467020.1"/>
</dbReference>
<feature type="region of interest" description="Disordered" evidence="5">
    <location>
        <begin position="83"/>
        <end position="156"/>
    </location>
</feature>
<dbReference type="SUPFAM" id="SSF63748">
    <property type="entry name" value="Tudor/PWWP/MBT"/>
    <property type="match status" value="3"/>
</dbReference>
<name>A0A8B8D3R2_CRAVI</name>
<dbReference type="InterPro" id="IPR035437">
    <property type="entry name" value="SNase_OB-fold_sf"/>
</dbReference>
<accession>A0A8B8D3R2</accession>
<dbReference type="GO" id="GO:0005737">
    <property type="term" value="C:cytoplasm"/>
    <property type="evidence" value="ECO:0007669"/>
    <property type="project" value="UniProtKB-SubCell"/>
</dbReference>
<gene>
    <name evidence="8 9" type="primary">LOC111124155</name>
</gene>
<dbReference type="PROSITE" id="PS51644">
    <property type="entry name" value="HTH_OST"/>
    <property type="match status" value="1"/>
</dbReference>
<dbReference type="Gene3D" id="2.40.50.90">
    <property type="match status" value="3"/>
</dbReference>
<evidence type="ECO:0000256" key="2">
    <source>
        <dbReference type="ARBA" id="ARBA00022490"/>
    </source>
</evidence>
<dbReference type="GO" id="GO:0007283">
    <property type="term" value="P:spermatogenesis"/>
    <property type="evidence" value="ECO:0007669"/>
    <property type="project" value="UniProtKB-KW"/>
</dbReference>
<feature type="compositionally biased region" description="Basic residues" evidence="5">
    <location>
        <begin position="90"/>
        <end position="106"/>
    </location>
</feature>
<feature type="domain" description="HTH OST-type" evidence="6">
    <location>
        <begin position="2"/>
        <end position="75"/>
    </location>
</feature>
<keyword evidence="3" id="KW-0677">Repeat</keyword>
<evidence type="ECO:0000313" key="8">
    <source>
        <dbReference type="RefSeq" id="XP_022322728.1"/>
    </source>
</evidence>
<reference evidence="7" key="1">
    <citation type="submission" date="2024-06" db="UniProtKB">
        <authorList>
            <consortium name="RefSeq"/>
        </authorList>
    </citation>
    <scope>NUCLEOTIDE SEQUENCE [LARGE SCALE GENOMIC DNA]</scope>
</reference>
<evidence type="ECO:0000313" key="7">
    <source>
        <dbReference type="Proteomes" id="UP000694844"/>
    </source>
</evidence>
<feature type="region of interest" description="Disordered" evidence="5">
    <location>
        <begin position="879"/>
        <end position="1050"/>
    </location>
</feature>
<feature type="compositionally biased region" description="Polar residues" evidence="5">
    <location>
        <begin position="855"/>
        <end position="870"/>
    </location>
</feature>
<feature type="region of interest" description="Disordered" evidence="5">
    <location>
        <begin position="855"/>
        <end position="874"/>
    </location>
</feature>
<dbReference type="InterPro" id="IPR025605">
    <property type="entry name" value="OST-HTH/LOTUS_dom"/>
</dbReference>
<dbReference type="Gene3D" id="2.30.30.140">
    <property type="match status" value="3"/>
</dbReference>
<dbReference type="SMART" id="SM00333">
    <property type="entry name" value="TUDOR"/>
    <property type="match status" value="3"/>
</dbReference>
<dbReference type="Proteomes" id="UP000694844">
    <property type="component" value="Chromosome 1"/>
</dbReference>
<feature type="compositionally biased region" description="Polar residues" evidence="5">
    <location>
        <begin position="420"/>
        <end position="429"/>
    </location>
</feature>
<feature type="compositionally biased region" description="Low complexity" evidence="5">
    <location>
        <begin position="953"/>
        <end position="964"/>
    </location>
</feature>